<proteinExistence type="predicted"/>
<feature type="transmembrane region" description="Helical" evidence="1">
    <location>
        <begin position="205"/>
        <end position="225"/>
    </location>
</feature>
<evidence type="ECO:0000256" key="1">
    <source>
        <dbReference type="SAM" id="Phobius"/>
    </source>
</evidence>
<dbReference type="WBParaSite" id="Hba_11359">
    <property type="protein sequence ID" value="Hba_11359"/>
    <property type="gene ID" value="Hba_11359"/>
</dbReference>
<dbReference type="GO" id="GO:0005737">
    <property type="term" value="C:cytoplasm"/>
    <property type="evidence" value="ECO:0007669"/>
    <property type="project" value="TreeGrafter"/>
</dbReference>
<protein>
    <submittedName>
        <fullName evidence="3">Transferred entry: 3.1.21.10</fullName>
    </submittedName>
</protein>
<evidence type="ECO:0000313" key="2">
    <source>
        <dbReference type="Proteomes" id="UP000095283"/>
    </source>
</evidence>
<dbReference type="InterPro" id="IPR016496">
    <property type="entry name" value="GTPase_HflX"/>
</dbReference>
<dbReference type="Proteomes" id="UP000095283">
    <property type="component" value="Unplaced"/>
</dbReference>
<dbReference type="AlphaFoldDB" id="A0A1I7X1T5"/>
<keyword evidence="1" id="KW-0472">Membrane</keyword>
<evidence type="ECO:0000313" key="3">
    <source>
        <dbReference type="WBParaSite" id="Hba_11359"/>
    </source>
</evidence>
<dbReference type="GO" id="GO:0005525">
    <property type="term" value="F:GTP binding"/>
    <property type="evidence" value="ECO:0007669"/>
    <property type="project" value="InterPro"/>
</dbReference>
<keyword evidence="1" id="KW-1133">Transmembrane helix</keyword>
<keyword evidence="1" id="KW-0812">Transmembrane</keyword>
<dbReference type="PANTHER" id="PTHR10229:SF0">
    <property type="entry name" value="GTP-BINDING PROTEIN 6-RELATED"/>
    <property type="match status" value="1"/>
</dbReference>
<reference evidence="3" key="1">
    <citation type="submission" date="2016-11" db="UniProtKB">
        <authorList>
            <consortium name="WormBaseParasite"/>
        </authorList>
    </citation>
    <scope>IDENTIFICATION</scope>
</reference>
<keyword evidence="2" id="KW-1185">Reference proteome</keyword>
<name>A0A1I7X1T5_HETBA</name>
<dbReference type="GO" id="GO:0043022">
    <property type="term" value="F:ribosome binding"/>
    <property type="evidence" value="ECO:0007669"/>
    <property type="project" value="TreeGrafter"/>
</dbReference>
<sequence>MWYSASVHGWKLKTCGTLDLDNSLSSEQCSFPSWQSKSESLQYDVLVLHPKIRWGSESPSRLKIGHLQLAEAIALVNTLPNFRVVESAIVGVDYNTKRKSVWGTGQIKSLVKLKHQNRVSAVMVNIEILTPMQQVRIQVIKVGFYYPSTTQRFTLTDTIGFLSELPIHLLAAFEATLGHVKQAVYHSEEIENPCKHKIILGMRRYHHSFASSCLSLFGYIIFIIAF</sequence>
<accession>A0A1I7X1T5</accession>
<organism evidence="2 3">
    <name type="scientific">Heterorhabditis bacteriophora</name>
    <name type="common">Entomopathogenic nematode worm</name>
    <dbReference type="NCBI Taxonomy" id="37862"/>
    <lineage>
        <taxon>Eukaryota</taxon>
        <taxon>Metazoa</taxon>
        <taxon>Ecdysozoa</taxon>
        <taxon>Nematoda</taxon>
        <taxon>Chromadorea</taxon>
        <taxon>Rhabditida</taxon>
        <taxon>Rhabditina</taxon>
        <taxon>Rhabditomorpha</taxon>
        <taxon>Strongyloidea</taxon>
        <taxon>Heterorhabditidae</taxon>
        <taxon>Heterorhabditis</taxon>
    </lineage>
</organism>
<dbReference type="PANTHER" id="PTHR10229">
    <property type="entry name" value="GTP-BINDING PROTEIN HFLX"/>
    <property type="match status" value="1"/>
</dbReference>